<reference evidence="4 5" key="1">
    <citation type="submission" date="2022-01" db="EMBL/GenBank/DDBJ databases">
        <title>Whole genome-based taxonomy of the Shewanellaceae.</title>
        <authorList>
            <person name="Martin-Rodriguez A.J."/>
        </authorList>
    </citation>
    <scope>NUCLEOTIDE SEQUENCE [LARGE SCALE GENOMIC DNA]</scope>
    <source>
        <strain evidence="4 5">DSM 17177</strain>
    </source>
</reference>
<feature type="transmembrane region" description="Helical" evidence="2">
    <location>
        <begin position="84"/>
        <end position="104"/>
    </location>
</feature>
<evidence type="ECO:0000313" key="4">
    <source>
        <dbReference type="EMBL" id="MCL1124436.1"/>
    </source>
</evidence>
<keyword evidence="2" id="KW-0812">Transmembrane</keyword>
<feature type="transmembrane region" description="Helical" evidence="2">
    <location>
        <begin position="52"/>
        <end position="72"/>
    </location>
</feature>
<sequence>MRHCRYCNQSYDEKETRSPHCTTHNSDNHLSHEEATLPDNKKKTTPYPSKNMTPMLALGIFFFPIIFAWLTLQKGYSDLSKTLALSWLGVFILAMLINLSVVNATHIKHPTLLQQSHPVITPIKTNKNIDKNQSRMELK</sequence>
<evidence type="ECO:0000256" key="1">
    <source>
        <dbReference type="SAM" id="MobiDB-lite"/>
    </source>
</evidence>
<evidence type="ECO:0000256" key="2">
    <source>
        <dbReference type="SAM" id="Phobius"/>
    </source>
</evidence>
<protein>
    <recommendedName>
        <fullName evidence="3">C2H2-type domain-containing protein</fullName>
    </recommendedName>
</protein>
<dbReference type="EMBL" id="JAKIKS010000023">
    <property type="protein sequence ID" value="MCL1124436.1"/>
    <property type="molecule type" value="Genomic_DNA"/>
</dbReference>
<dbReference type="InterPro" id="IPR013087">
    <property type="entry name" value="Znf_C2H2_type"/>
</dbReference>
<keyword evidence="5" id="KW-1185">Reference proteome</keyword>
<feature type="compositionally biased region" description="Basic and acidic residues" evidence="1">
    <location>
        <begin position="26"/>
        <end position="42"/>
    </location>
</feature>
<feature type="region of interest" description="Disordered" evidence="1">
    <location>
        <begin position="15"/>
        <end position="46"/>
    </location>
</feature>
<accession>A0ABT0L9S4</accession>
<keyword evidence="2" id="KW-0472">Membrane</keyword>
<evidence type="ECO:0000313" key="5">
    <source>
        <dbReference type="Proteomes" id="UP001203423"/>
    </source>
</evidence>
<organism evidence="4 5">
    <name type="scientific">Shewanella surugensis</name>
    <dbReference type="NCBI Taxonomy" id="212020"/>
    <lineage>
        <taxon>Bacteria</taxon>
        <taxon>Pseudomonadati</taxon>
        <taxon>Pseudomonadota</taxon>
        <taxon>Gammaproteobacteria</taxon>
        <taxon>Alteromonadales</taxon>
        <taxon>Shewanellaceae</taxon>
        <taxon>Shewanella</taxon>
    </lineage>
</organism>
<name>A0ABT0L9S4_9GAMM</name>
<feature type="domain" description="C2H2-type" evidence="3">
    <location>
        <begin position="4"/>
        <end position="24"/>
    </location>
</feature>
<gene>
    <name evidence="4" type="ORF">L2764_08095</name>
</gene>
<keyword evidence="2" id="KW-1133">Transmembrane helix</keyword>
<evidence type="ECO:0000259" key="3">
    <source>
        <dbReference type="PROSITE" id="PS00028"/>
    </source>
</evidence>
<dbReference type="PROSITE" id="PS00028">
    <property type="entry name" value="ZINC_FINGER_C2H2_1"/>
    <property type="match status" value="1"/>
</dbReference>
<dbReference type="RefSeq" id="WP_248939713.1">
    <property type="nucleotide sequence ID" value="NZ_JAKIKS010000023.1"/>
</dbReference>
<proteinExistence type="predicted"/>
<dbReference type="Proteomes" id="UP001203423">
    <property type="component" value="Unassembled WGS sequence"/>
</dbReference>
<comment type="caution">
    <text evidence="4">The sequence shown here is derived from an EMBL/GenBank/DDBJ whole genome shotgun (WGS) entry which is preliminary data.</text>
</comment>